<dbReference type="GO" id="GO:0051301">
    <property type="term" value="P:cell division"/>
    <property type="evidence" value="ECO:0007669"/>
    <property type="project" value="UniProtKB-KW"/>
</dbReference>
<evidence type="ECO:0000313" key="17">
    <source>
        <dbReference type="EMBL" id="GGB23545.1"/>
    </source>
</evidence>
<evidence type="ECO:0000256" key="12">
    <source>
        <dbReference type="ARBA" id="ARBA00041185"/>
    </source>
</evidence>
<feature type="transmembrane region" description="Helical" evidence="16">
    <location>
        <begin position="342"/>
        <end position="364"/>
    </location>
</feature>
<keyword evidence="17" id="KW-0132">Cell division</keyword>
<feature type="transmembrane region" description="Helical" evidence="16">
    <location>
        <begin position="179"/>
        <end position="212"/>
    </location>
</feature>
<keyword evidence="6" id="KW-0573">Peptidoglycan synthesis</keyword>
<proteinExistence type="inferred from homology"/>
<dbReference type="EMBL" id="BMDZ01000001">
    <property type="protein sequence ID" value="GGB23545.1"/>
    <property type="molecule type" value="Genomic_DNA"/>
</dbReference>
<keyword evidence="5" id="KW-0133">Cell shape</keyword>
<feature type="transmembrane region" description="Helical" evidence="16">
    <location>
        <begin position="57"/>
        <end position="78"/>
    </location>
</feature>
<evidence type="ECO:0000256" key="9">
    <source>
        <dbReference type="ARBA" id="ARBA00032370"/>
    </source>
</evidence>
<evidence type="ECO:0000256" key="11">
    <source>
        <dbReference type="ARBA" id="ARBA00038053"/>
    </source>
</evidence>
<evidence type="ECO:0000256" key="13">
    <source>
        <dbReference type="ARBA" id="ARBA00041418"/>
    </source>
</evidence>
<feature type="transmembrane region" description="Helical" evidence="16">
    <location>
        <begin position="305"/>
        <end position="330"/>
    </location>
</feature>
<evidence type="ECO:0000256" key="5">
    <source>
        <dbReference type="ARBA" id="ARBA00022960"/>
    </source>
</evidence>
<gene>
    <name evidence="17" type="ORF">GCM10011505_00960</name>
</gene>
<comment type="catalytic activity">
    <reaction evidence="15">
        <text>[GlcNAc-(1-&gt;4)-Mur2Ac(oyl-L-Ala-gamma-D-Glu-L-Lys-D-Ala-D-Ala)](n)-di-trans,octa-cis-undecaprenyl diphosphate + beta-D-GlcNAc-(1-&gt;4)-Mur2Ac(oyl-L-Ala-gamma-D-Glu-L-Lys-D-Ala-D-Ala)-di-trans,octa-cis-undecaprenyl diphosphate = [GlcNAc-(1-&gt;4)-Mur2Ac(oyl-L-Ala-gamma-D-Glu-L-Lys-D-Ala-D-Ala)](n+1)-di-trans,octa-cis-undecaprenyl diphosphate + di-trans,octa-cis-undecaprenyl diphosphate + H(+)</text>
        <dbReference type="Rhea" id="RHEA:23708"/>
        <dbReference type="Rhea" id="RHEA-COMP:9602"/>
        <dbReference type="Rhea" id="RHEA-COMP:9603"/>
        <dbReference type="ChEBI" id="CHEBI:15378"/>
        <dbReference type="ChEBI" id="CHEBI:58405"/>
        <dbReference type="ChEBI" id="CHEBI:60033"/>
        <dbReference type="ChEBI" id="CHEBI:78435"/>
        <dbReference type="EC" id="2.4.99.28"/>
    </reaction>
</comment>
<evidence type="ECO:0000256" key="10">
    <source>
        <dbReference type="ARBA" id="ARBA00033270"/>
    </source>
</evidence>
<feature type="transmembrane region" description="Helical" evidence="16">
    <location>
        <begin position="126"/>
        <end position="142"/>
    </location>
</feature>
<evidence type="ECO:0000256" key="1">
    <source>
        <dbReference type="ARBA" id="ARBA00004141"/>
    </source>
</evidence>
<feature type="transmembrane region" description="Helical" evidence="16">
    <location>
        <begin position="276"/>
        <end position="293"/>
    </location>
</feature>
<sequence>MITFARTDTSLVARWWWTVDRVTLLLILLLILAGIVLTMSASPAVANRIGAPTYHFVFRQAIFVIPAVIAMVGLSLLTPEQVRSVGAMGFGLFFVLLALVPIAGTEIKGARQWIGAGPIALQPSEFIRPFFCIVVAWALADARIRRNLMGYALTVVALLGVIGLIVMQPDFGMTMLVAGTWAVQVFVAGLPWLLVAIVLGGAVAGLAGGYLMLDHVASRIDRFLDPSTGDSYQITTSLSAIQNGGLIGRGPGEGLVKAVLPDAHTDFIFSVTAEEFGVLACLLMISAFAGIIIRGYMRMMQERDLFVVLAVSGLLGSFGLQAFINMGVAVHLMPTTGMTLPLISYGGSSLVATACGLGMTLALTRRRYVEGSGR</sequence>
<comment type="subcellular location">
    <subcellularLocation>
        <location evidence="1">Membrane</location>
        <topology evidence="1">Multi-pass membrane protein</topology>
    </subcellularLocation>
</comment>
<keyword evidence="2" id="KW-0328">Glycosyltransferase</keyword>
<evidence type="ECO:0000256" key="6">
    <source>
        <dbReference type="ARBA" id="ARBA00022984"/>
    </source>
</evidence>
<feature type="transmembrane region" description="Helical" evidence="16">
    <location>
        <begin position="24"/>
        <end position="45"/>
    </location>
</feature>
<evidence type="ECO:0000256" key="15">
    <source>
        <dbReference type="ARBA" id="ARBA00049902"/>
    </source>
</evidence>
<keyword evidence="17" id="KW-0131">Cell cycle</keyword>
<keyword evidence="3" id="KW-0808">Transferase</keyword>
<dbReference type="Pfam" id="PF01098">
    <property type="entry name" value="FTSW_RODA_SPOVE"/>
    <property type="match status" value="1"/>
</dbReference>
<name>A0ABQ1I8N3_9PROT</name>
<evidence type="ECO:0000256" key="16">
    <source>
        <dbReference type="SAM" id="Phobius"/>
    </source>
</evidence>
<keyword evidence="4 16" id="KW-0812">Transmembrane</keyword>
<dbReference type="EC" id="2.4.99.28" evidence="14"/>
<evidence type="ECO:0000313" key="18">
    <source>
        <dbReference type="Proteomes" id="UP000603352"/>
    </source>
</evidence>
<keyword evidence="8 16" id="KW-0472">Membrane</keyword>
<evidence type="ECO:0000256" key="14">
    <source>
        <dbReference type="ARBA" id="ARBA00044770"/>
    </source>
</evidence>
<evidence type="ECO:0000256" key="8">
    <source>
        <dbReference type="ARBA" id="ARBA00023136"/>
    </source>
</evidence>
<comment type="caution">
    <text evidence="17">The sequence shown here is derived from an EMBL/GenBank/DDBJ whole genome shotgun (WGS) entry which is preliminary data.</text>
</comment>
<organism evidence="17 18">
    <name type="scientific">Tistrella bauzanensis</name>
    <dbReference type="NCBI Taxonomy" id="657419"/>
    <lineage>
        <taxon>Bacteria</taxon>
        <taxon>Pseudomonadati</taxon>
        <taxon>Pseudomonadota</taxon>
        <taxon>Alphaproteobacteria</taxon>
        <taxon>Geminicoccales</taxon>
        <taxon>Geminicoccaceae</taxon>
        <taxon>Tistrella</taxon>
    </lineage>
</organism>
<evidence type="ECO:0000256" key="4">
    <source>
        <dbReference type="ARBA" id="ARBA00022692"/>
    </source>
</evidence>
<evidence type="ECO:0000256" key="3">
    <source>
        <dbReference type="ARBA" id="ARBA00022679"/>
    </source>
</evidence>
<dbReference type="PANTHER" id="PTHR30474">
    <property type="entry name" value="CELL CYCLE PROTEIN"/>
    <property type="match status" value="1"/>
</dbReference>
<reference evidence="18" key="1">
    <citation type="journal article" date="2019" name="Int. J. Syst. Evol. Microbiol.">
        <title>The Global Catalogue of Microorganisms (GCM) 10K type strain sequencing project: providing services to taxonomists for standard genome sequencing and annotation.</title>
        <authorList>
            <consortium name="The Broad Institute Genomics Platform"/>
            <consortium name="The Broad Institute Genome Sequencing Center for Infectious Disease"/>
            <person name="Wu L."/>
            <person name="Ma J."/>
        </authorList>
    </citation>
    <scope>NUCLEOTIDE SEQUENCE [LARGE SCALE GENOMIC DNA]</scope>
    <source>
        <strain evidence="18">CGMCC 1.10188</strain>
    </source>
</reference>
<dbReference type="PANTHER" id="PTHR30474:SF2">
    <property type="entry name" value="PEPTIDOGLYCAN GLYCOSYLTRANSFERASE FTSW-RELATED"/>
    <property type="match status" value="1"/>
</dbReference>
<keyword evidence="18" id="KW-1185">Reference proteome</keyword>
<evidence type="ECO:0000256" key="7">
    <source>
        <dbReference type="ARBA" id="ARBA00022989"/>
    </source>
</evidence>
<comment type="similarity">
    <text evidence="11">Belongs to the SEDS family. FtsW subfamily.</text>
</comment>
<accession>A0ABQ1I8N3</accession>
<dbReference type="Proteomes" id="UP000603352">
    <property type="component" value="Unassembled WGS sequence"/>
</dbReference>
<dbReference type="RefSeq" id="WP_188573990.1">
    <property type="nucleotide sequence ID" value="NZ_BMDZ01000001.1"/>
</dbReference>
<keyword evidence="7 16" id="KW-1133">Transmembrane helix</keyword>
<protein>
    <recommendedName>
        <fullName evidence="12">Probable peptidoglycan glycosyltransferase FtsW</fullName>
        <ecNumber evidence="14">2.4.99.28</ecNumber>
    </recommendedName>
    <alternativeName>
        <fullName evidence="13">Cell division protein FtsW</fullName>
    </alternativeName>
    <alternativeName>
        <fullName evidence="10">Cell wall polymerase</fullName>
    </alternativeName>
    <alternativeName>
        <fullName evidence="9">Peptidoglycan polymerase</fullName>
    </alternativeName>
</protein>
<feature type="transmembrane region" description="Helical" evidence="16">
    <location>
        <begin position="148"/>
        <end position="167"/>
    </location>
</feature>
<dbReference type="InterPro" id="IPR001182">
    <property type="entry name" value="FtsW/RodA"/>
</dbReference>
<evidence type="ECO:0000256" key="2">
    <source>
        <dbReference type="ARBA" id="ARBA00022676"/>
    </source>
</evidence>
<feature type="transmembrane region" description="Helical" evidence="16">
    <location>
        <begin position="84"/>
        <end position="105"/>
    </location>
</feature>